<dbReference type="PROSITE" id="PS00671">
    <property type="entry name" value="D_2_HYDROXYACID_DH_3"/>
    <property type="match status" value="1"/>
</dbReference>
<comment type="similarity">
    <text evidence="1 4">Belongs to the D-isomer specific 2-hydroxyacid dehydrogenase family.</text>
</comment>
<dbReference type="Pfam" id="PF00389">
    <property type="entry name" value="2-Hacid_dh"/>
    <property type="match status" value="1"/>
</dbReference>
<accession>A0ABV8TPH2</accession>
<dbReference type="RefSeq" id="WP_381743977.1">
    <property type="nucleotide sequence ID" value="NZ_JBHSDP010000029.1"/>
</dbReference>
<dbReference type="SUPFAM" id="SSF52283">
    <property type="entry name" value="Formate/glycerate dehydrogenase catalytic domain-like"/>
    <property type="match status" value="1"/>
</dbReference>
<proteinExistence type="inferred from homology"/>
<keyword evidence="3" id="KW-0520">NAD</keyword>
<sequence>MTKIVLWRPMYDSSGAERLRGLGAEVVVVDSSEESEVTAAVADADALWVRYPEKVSRRILAAAPRLTVVSTSGFGTDNVDIEAATEYGILVVNQLGFGRIPVSEHIVMLILATLKQLNWADPATRDGSAWRQRSDLSLHELHGRTVGVVGLGYVGAETARKLTTGFGADVLAYDPYADPRIAHLVGAELVPDLDELLSRSTILALAPALTATSRELIGADQLARLPRGSFVVNCSRGGVLDTEALVAALESGHVAAAGLDVVEPEPLPAGHPLLSHPRVILTPHTAGLTAETIVRMTDSAVTQLGTALRGDLPAAPVNRAAWDGDRSRRRTVLP</sequence>
<dbReference type="Pfam" id="PF02826">
    <property type="entry name" value="2-Hacid_dh_C"/>
    <property type="match status" value="1"/>
</dbReference>
<organism evidence="7 8">
    <name type="scientific">Streptomyces andamanensis</name>
    <dbReference type="NCBI Taxonomy" id="1565035"/>
    <lineage>
        <taxon>Bacteria</taxon>
        <taxon>Bacillati</taxon>
        <taxon>Actinomycetota</taxon>
        <taxon>Actinomycetes</taxon>
        <taxon>Kitasatosporales</taxon>
        <taxon>Streptomycetaceae</taxon>
        <taxon>Streptomyces</taxon>
    </lineage>
</organism>
<name>A0ABV8TPH2_9ACTN</name>
<gene>
    <name evidence="7" type="ORF">ACFPC0_33045</name>
</gene>
<evidence type="ECO:0000313" key="8">
    <source>
        <dbReference type="Proteomes" id="UP001595824"/>
    </source>
</evidence>
<dbReference type="InterPro" id="IPR029753">
    <property type="entry name" value="D-isomer_DH_CS"/>
</dbReference>
<evidence type="ECO:0000313" key="7">
    <source>
        <dbReference type="EMBL" id="MFC4332512.1"/>
    </source>
</evidence>
<keyword evidence="8" id="KW-1185">Reference proteome</keyword>
<evidence type="ECO:0000259" key="6">
    <source>
        <dbReference type="Pfam" id="PF02826"/>
    </source>
</evidence>
<evidence type="ECO:0000256" key="3">
    <source>
        <dbReference type="ARBA" id="ARBA00023027"/>
    </source>
</evidence>
<dbReference type="Proteomes" id="UP001595824">
    <property type="component" value="Unassembled WGS sequence"/>
</dbReference>
<keyword evidence="2 4" id="KW-0560">Oxidoreductase</keyword>
<dbReference type="PANTHER" id="PTHR42789">
    <property type="entry name" value="D-ISOMER SPECIFIC 2-HYDROXYACID DEHYDROGENASE FAMILY PROTEIN (AFU_ORTHOLOGUE AFUA_6G10090)"/>
    <property type="match status" value="1"/>
</dbReference>
<dbReference type="InterPro" id="IPR036291">
    <property type="entry name" value="NAD(P)-bd_dom_sf"/>
</dbReference>
<feature type="domain" description="D-isomer specific 2-hydroxyacid dehydrogenase catalytic" evidence="5">
    <location>
        <begin position="15"/>
        <end position="318"/>
    </location>
</feature>
<evidence type="ECO:0000256" key="4">
    <source>
        <dbReference type="RuleBase" id="RU003719"/>
    </source>
</evidence>
<dbReference type="SUPFAM" id="SSF51735">
    <property type="entry name" value="NAD(P)-binding Rossmann-fold domains"/>
    <property type="match status" value="1"/>
</dbReference>
<feature type="domain" description="D-isomer specific 2-hydroxyacid dehydrogenase NAD-binding" evidence="6">
    <location>
        <begin position="107"/>
        <end position="286"/>
    </location>
</feature>
<dbReference type="InterPro" id="IPR050857">
    <property type="entry name" value="D-2-hydroxyacid_DH"/>
</dbReference>
<evidence type="ECO:0000256" key="2">
    <source>
        <dbReference type="ARBA" id="ARBA00023002"/>
    </source>
</evidence>
<dbReference type="PANTHER" id="PTHR42789:SF1">
    <property type="entry name" value="D-ISOMER SPECIFIC 2-HYDROXYACID DEHYDROGENASE FAMILY PROTEIN (AFU_ORTHOLOGUE AFUA_6G10090)"/>
    <property type="match status" value="1"/>
</dbReference>
<dbReference type="InterPro" id="IPR006140">
    <property type="entry name" value="D-isomer_DH_NAD-bd"/>
</dbReference>
<reference evidence="8" key="1">
    <citation type="journal article" date="2019" name="Int. J. Syst. Evol. Microbiol.">
        <title>The Global Catalogue of Microorganisms (GCM) 10K type strain sequencing project: providing services to taxonomists for standard genome sequencing and annotation.</title>
        <authorList>
            <consortium name="The Broad Institute Genomics Platform"/>
            <consortium name="The Broad Institute Genome Sequencing Center for Infectious Disease"/>
            <person name="Wu L."/>
            <person name="Ma J."/>
        </authorList>
    </citation>
    <scope>NUCLEOTIDE SEQUENCE [LARGE SCALE GENOMIC DNA]</scope>
    <source>
        <strain evidence="8">PCU 347</strain>
    </source>
</reference>
<evidence type="ECO:0000256" key="1">
    <source>
        <dbReference type="ARBA" id="ARBA00005854"/>
    </source>
</evidence>
<dbReference type="InterPro" id="IPR006139">
    <property type="entry name" value="D-isomer_2_OHA_DH_cat_dom"/>
</dbReference>
<dbReference type="EMBL" id="JBHSDP010000029">
    <property type="protein sequence ID" value="MFC4332512.1"/>
    <property type="molecule type" value="Genomic_DNA"/>
</dbReference>
<evidence type="ECO:0000259" key="5">
    <source>
        <dbReference type="Pfam" id="PF00389"/>
    </source>
</evidence>
<protein>
    <submittedName>
        <fullName evidence="7">NAD(P)-dependent oxidoreductase</fullName>
    </submittedName>
</protein>
<dbReference type="Gene3D" id="3.40.50.720">
    <property type="entry name" value="NAD(P)-binding Rossmann-like Domain"/>
    <property type="match status" value="2"/>
</dbReference>
<comment type="caution">
    <text evidence="7">The sequence shown here is derived from an EMBL/GenBank/DDBJ whole genome shotgun (WGS) entry which is preliminary data.</text>
</comment>